<geneLocation type="plasmid" evidence="3 4">
    <name>MEALZ_p</name>
</geneLocation>
<dbReference type="KEGG" id="mah:MEALZ_p0021"/>
<gene>
    <name evidence="3" type="ordered locus">MEALZ_p0021</name>
</gene>
<name>G4T4H5_META2</name>
<dbReference type="SUPFAM" id="SSF46785">
    <property type="entry name" value="Winged helix' DNA-binding domain"/>
    <property type="match status" value="2"/>
</dbReference>
<dbReference type="HOGENOM" id="CLU_047367_2_1_6"/>
<dbReference type="Pfam" id="PF01051">
    <property type="entry name" value="Rep3_N"/>
    <property type="match status" value="1"/>
</dbReference>
<dbReference type="EMBL" id="FO082061">
    <property type="protein sequence ID" value="CCE25731.1"/>
    <property type="molecule type" value="Genomic_DNA"/>
</dbReference>
<dbReference type="Pfam" id="PF21205">
    <property type="entry name" value="Rep3_C"/>
    <property type="match status" value="1"/>
</dbReference>
<dbReference type="GO" id="GO:0006270">
    <property type="term" value="P:DNA replication initiation"/>
    <property type="evidence" value="ECO:0007669"/>
    <property type="project" value="InterPro"/>
</dbReference>
<dbReference type="AlphaFoldDB" id="G4T4H5"/>
<evidence type="ECO:0000259" key="2">
    <source>
        <dbReference type="Pfam" id="PF01051"/>
    </source>
</evidence>
<evidence type="ECO:0000313" key="4">
    <source>
        <dbReference type="Proteomes" id="UP000008315"/>
    </source>
</evidence>
<reference evidence="4" key="1">
    <citation type="journal article" date="2012" name="J. Bacteriol.">
        <title>Genome sequence of the haloalkaliphilic methanotrophic bacterium Methylomicrobium alcaliphilum 20Z.</title>
        <authorList>
            <person name="Vuilleumier S."/>
            <person name="Khmelenina V.N."/>
            <person name="Bringel F."/>
            <person name="Reshetnikov A.S."/>
            <person name="Lajus A."/>
            <person name="Mangenot S."/>
            <person name="Rouy Z."/>
            <person name="Op den Camp H.J."/>
            <person name="Jetten M.S."/>
            <person name="Dispirito A.A."/>
            <person name="Dunfield P."/>
            <person name="Klotz M.G."/>
            <person name="Semrau J.D."/>
            <person name="Stein L.Y."/>
            <person name="Barbe V."/>
            <person name="Medigue C."/>
            <person name="Trotsenko Y.A."/>
            <person name="Kalyuzhnaya M.G."/>
        </authorList>
    </citation>
    <scope>NUCLEOTIDE SEQUENCE [LARGE SCALE GENOMIC DNA]</scope>
    <source>
        <strain evidence="4">DSM 19304 / NCIMB 14124 / VKM B-2133 / 20Z</strain>
    </source>
</reference>
<protein>
    <submittedName>
        <fullName evidence="3">Replication protein</fullName>
    </submittedName>
</protein>
<dbReference type="Gene3D" id="1.10.10.10">
    <property type="entry name" value="Winged helix-like DNA-binding domain superfamily/Winged helix DNA-binding domain"/>
    <property type="match status" value="2"/>
</dbReference>
<dbReference type="InterPro" id="IPR036390">
    <property type="entry name" value="WH_DNA-bd_sf"/>
</dbReference>
<evidence type="ECO:0000313" key="3">
    <source>
        <dbReference type="EMBL" id="CCE25731.1"/>
    </source>
</evidence>
<keyword evidence="3" id="KW-0614">Plasmid</keyword>
<evidence type="ECO:0000256" key="1">
    <source>
        <dbReference type="ARBA" id="ARBA00038283"/>
    </source>
</evidence>
<accession>G4T4H5</accession>
<dbReference type="InterPro" id="IPR000525">
    <property type="entry name" value="Initiator_Rep_WH1"/>
</dbReference>
<organism evidence="3 4">
    <name type="scientific">Methylotuvimicrobium alcaliphilum (strain DSM 19304 / NCIMB 14124 / VKM B-2133 / 20Z)</name>
    <name type="common">Methylomicrobium alcaliphilum</name>
    <dbReference type="NCBI Taxonomy" id="1091494"/>
    <lineage>
        <taxon>Bacteria</taxon>
        <taxon>Pseudomonadati</taxon>
        <taxon>Pseudomonadota</taxon>
        <taxon>Gammaproteobacteria</taxon>
        <taxon>Methylococcales</taxon>
        <taxon>Methylococcaceae</taxon>
        <taxon>Methylotuvimicrobium</taxon>
    </lineage>
</organism>
<dbReference type="InterPro" id="IPR036388">
    <property type="entry name" value="WH-like_DNA-bd_sf"/>
</dbReference>
<feature type="domain" description="Initiator Rep protein WH1" evidence="2">
    <location>
        <begin position="8"/>
        <end position="148"/>
    </location>
</feature>
<comment type="similarity">
    <text evidence="1">Belongs to the initiator RepB protein family.</text>
</comment>
<dbReference type="Proteomes" id="UP000008315">
    <property type="component" value="Plasmid MEALZ_p"/>
</dbReference>
<dbReference type="GO" id="GO:0003887">
    <property type="term" value="F:DNA-directed DNA polymerase activity"/>
    <property type="evidence" value="ECO:0007669"/>
    <property type="project" value="InterPro"/>
</dbReference>
<sequence length="285" mass="33190">MSKDYLVVVKDNKIIEASYTLSLSEQRVLLACISQIDSKSTLQPDNKFHVMASEIVDLMGLDSSNAYRDMKMAVERLYNRTIKIDGEDGEMRWIYRKEYVKNEGKITLYFSPEIIPYLSQLSDKFTAYKLKYVTQFKSSYSIRLYEILVQWASAGEREVKVDWLRKIFQVEDKYKAIKDFKKYIVEPSLADINEHSNIWVEYGQRKSGRTVTHFQFKFGLKNQPKPRQQLTDADIEREARPGETRAAVIARLTGNSVAKDAKPGETFDQALQRKKELADVKRKLR</sequence>
<proteinExistence type="inferred from homology"/>
<dbReference type="RefSeq" id="WP_014133087.1">
    <property type="nucleotide sequence ID" value="NC_016108.1"/>
</dbReference>
<keyword evidence="4" id="KW-1185">Reference proteome</keyword>